<proteinExistence type="predicted"/>
<dbReference type="RefSeq" id="WP_412441944.1">
    <property type="nucleotide sequence ID" value="NZ_CACRUT010000015.1"/>
</dbReference>
<dbReference type="EMBL" id="CACRUT010000015">
    <property type="protein sequence ID" value="VYU28457.1"/>
    <property type="molecule type" value="Genomic_DNA"/>
</dbReference>
<dbReference type="Pfam" id="PF19509">
    <property type="entry name" value="DUF6043"/>
    <property type="match status" value="1"/>
</dbReference>
<evidence type="ECO:0000313" key="1">
    <source>
        <dbReference type="EMBL" id="VYU28457.1"/>
    </source>
</evidence>
<accession>A0A6N3DS11</accession>
<dbReference type="AlphaFoldDB" id="A0A6N3DS11"/>
<sequence>MDDAIKELHHDDYPSQSEMQEWLETNREIYSDFKGKIQSVLKNPLCDNYNELIDDEMATLQSIILEIMATEEENADKIIDRFANAIKDGNVSACCLYCYLELDNGVEEIENAMTNFEQSEDAKYIKNGIRAYLEDKKREARKAVNKELNLLSLRRWHYDHPEEYQDFTNLFAKAYEGDMTFVLKGITYLTEMLSLNGIKGIAELLESLCPGTESYNKAQFASNHQQVHEKLTALFDSTFNQEATKQRLLHNNPFMCSAFYWMIFDDGFVKVADLLSKTMMDENSSVWQKGLGGQFVRSLMLASLDKAAYTKGAWKSMGKNGMAKEVVSSTLQESKGRRGRKQACVLLEEMLIQPHAELLANEIQIILTEWMETNGTDSVLAYIFAALANGGLLNDSYNYRTFHTAILEKFPSFGFKSGFDWAEALYNAIINEHDYDYNLSLSERAIQTGKEQAKLIGIRLRTLLSPDVY</sequence>
<protein>
    <submittedName>
        <fullName evidence="1">Uncharacterized protein</fullName>
    </submittedName>
</protein>
<organism evidence="1">
    <name type="scientific">Paraprevotella clara</name>
    <dbReference type="NCBI Taxonomy" id="454154"/>
    <lineage>
        <taxon>Bacteria</taxon>
        <taxon>Pseudomonadati</taxon>
        <taxon>Bacteroidota</taxon>
        <taxon>Bacteroidia</taxon>
        <taxon>Bacteroidales</taxon>
        <taxon>Prevotellaceae</taxon>
        <taxon>Paraprevotella</taxon>
    </lineage>
</organism>
<gene>
    <name evidence="1" type="ORF">PCLFYP37_02400</name>
</gene>
<name>A0A6N3DS11_9BACT</name>
<dbReference type="InterPro" id="IPR046106">
    <property type="entry name" value="DUF6043"/>
</dbReference>
<reference evidence="1" key="1">
    <citation type="submission" date="2019-11" db="EMBL/GenBank/DDBJ databases">
        <authorList>
            <person name="Feng L."/>
        </authorList>
    </citation>
    <scope>NUCLEOTIDE SEQUENCE</scope>
    <source>
        <strain evidence="1">PclaraLFYP37</strain>
    </source>
</reference>